<dbReference type="EMBL" id="FMJC01000002">
    <property type="protein sequence ID" value="SCM72040.1"/>
    <property type="molecule type" value="Genomic_DNA"/>
</dbReference>
<accession>A0A212L3C5</accession>
<sequence length="38" mass="4290">MNILMPGIAPTGTRENFFPHTRSIQQDSKPCHTDTLYA</sequence>
<gene>
    <name evidence="2" type="ORF">KL86DES1_20360</name>
</gene>
<evidence type="ECO:0000256" key="1">
    <source>
        <dbReference type="SAM" id="MobiDB-lite"/>
    </source>
</evidence>
<organism evidence="2">
    <name type="scientific">uncultured Desulfovibrio sp</name>
    <dbReference type="NCBI Taxonomy" id="167968"/>
    <lineage>
        <taxon>Bacteria</taxon>
        <taxon>Pseudomonadati</taxon>
        <taxon>Thermodesulfobacteriota</taxon>
        <taxon>Desulfovibrionia</taxon>
        <taxon>Desulfovibrionales</taxon>
        <taxon>Desulfovibrionaceae</taxon>
        <taxon>Desulfovibrio</taxon>
        <taxon>environmental samples</taxon>
    </lineage>
</organism>
<name>A0A212L3C5_9BACT</name>
<protein>
    <submittedName>
        <fullName evidence="2">Uncharacterized protein</fullName>
    </submittedName>
</protein>
<evidence type="ECO:0000313" key="2">
    <source>
        <dbReference type="EMBL" id="SCM72040.1"/>
    </source>
</evidence>
<dbReference type="AlphaFoldDB" id="A0A212L3C5"/>
<reference evidence="2" key="1">
    <citation type="submission" date="2016-08" db="EMBL/GenBank/DDBJ databases">
        <authorList>
            <person name="Seilhamer J.J."/>
        </authorList>
    </citation>
    <scope>NUCLEOTIDE SEQUENCE</scope>
    <source>
        <strain evidence="2">86-1</strain>
    </source>
</reference>
<proteinExistence type="predicted"/>
<feature type="region of interest" description="Disordered" evidence="1">
    <location>
        <begin position="1"/>
        <end position="38"/>
    </location>
</feature>